<dbReference type="Proteomes" id="UP000243073">
    <property type="component" value="Unassembled WGS sequence"/>
</dbReference>
<proteinExistence type="predicted"/>
<reference evidence="1 2" key="1">
    <citation type="submission" date="2016-07" db="EMBL/GenBank/DDBJ databases">
        <title>Draft Genome Sequence of Oceanisphaera psychrotolerans, isolated from coastal sediment samples.</title>
        <authorList>
            <person name="Zhuo S."/>
            <person name="Ruan Z."/>
        </authorList>
    </citation>
    <scope>NUCLEOTIDE SEQUENCE [LARGE SCALE GENOMIC DNA]</scope>
    <source>
        <strain evidence="1 2">LAM-WHM-ZC</strain>
    </source>
</reference>
<keyword evidence="2" id="KW-1185">Reference proteome</keyword>
<dbReference type="InterPro" id="IPR009225">
    <property type="entry name" value="Phage_head_completion_GpL"/>
</dbReference>
<evidence type="ECO:0000313" key="1">
    <source>
        <dbReference type="EMBL" id="OIN09086.1"/>
    </source>
</evidence>
<organism evidence="1 2">
    <name type="scientific">Oceanisphaera psychrotolerans</name>
    <dbReference type="NCBI Taxonomy" id="1414654"/>
    <lineage>
        <taxon>Bacteria</taxon>
        <taxon>Pseudomonadati</taxon>
        <taxon>Pseudomonadota</taxon>
        <taxon>Gammaproteobacteria</taxon>
        <taxon>Aeromonadales</taxon>
        <taxon>Aeromonadaceae</taxon>
        <taxon>Oceanisphaera</taxon>
    </lineage>
</organism>
<sequence>MFNGNTTDYQQTTVTNDGFWPNIEVGDFERDRSMPADLQAATVAAAVLSAVAQVNIELVFTKARLMADGHLTAAGVPGPSVGTQNMLTALYRQAVFARAKADLVTEAGSLSQRDTGNNQATQSGDTRAALLAESQQHIRAIKGVHRCGIELL</sequence>
<dbReference type="Pfam" id="PF05926">
    <property type="entry name" value="Phage_GPL"/>
    <property type="match status" value="1"/>
</dbReference>
<comment type="caution">
    <text evidence="1">The sequence shown here is derived from an EMBL/GenBank/DDBJ whole genome shotgun (WGS) entry which is preliminary data.</text>
</comment>
<name>A0A1J4QDF1_9GAMM</name>
<evidence type="ECO:0000313" key="2">
    <source>
        <dbReference type="Proteomes" id="UP000243073"/>
    </source>
</evidence>
<dbReference type="STRING" id="1414654.BFR47_02075"/>
<accession>A0A1J4QDF1</accession>
<dbReference type="AlphaFoldDB" id="A0A1J4QDF1"/>
<dbReference type="EMBL" id="MDKE01000022">
    <property type="protein sequence ID" value="OIN09086.1"/>
    <property type="molecule type" value="Genomic_DNA"/>
</dbReference>
<gene>
    <name evidence="1" type="ORF">BFR47_02075</name>
</gene>
<dbReference type="RefSeq" id="WP_071472754.1">
    <property type="nucleotide sequence ID" value="NZ_MDKE01000022.1"/>
</dbReference>
<protein>
    <submittedName>
        <fullName evidence="1">Head protein</fullName>
    </submittedName>
</protein>
<dbReference type="OrthoDB" id="6312934at2"/>